<sequence length="239" mass="27014">MKTFSEYAHEKMMDLFHNHSHEVGSVLKKRDPERYRDHEATDCITYALRVIGHAFKKTGNEAAAARAWGLGKHGTELARFLVTDHGWKGIYINPDSAHPIDADQEHSYTSHMAKKTRRYYKIPLEHRVHNYNVTPDSHPAFQKLNKNAGPSTLNEADIAGLERVKFGFGVSRGGRHTWLFSEGKVYETHWNKIGPDLYEASPLRKFPWLSGAIVTPSEQSQCLAETSRLFGAGEEAAIV</sequence>
<accession>A0A484HIW1</accession>
<dbReference type="EMBL" id="CAACVI010000001">
    <property type="protein sequence ID" value="VEN72789.1"/>
    <property type="molecule type" value="Genomic_DNA"/>
</dbReference>
<protein>
    <submittedName>
        <fullName evidence="1">Uncharacterized protein</fullName>
    </submittedName>
</protein>
<proteinExistence type="predicted"/>
<reference evidence="1" key="1">
    <citation type="submission" date="2019-01" db="EMBL/GenBank/DDBJ databases">
        <authorList>
            <consortium name="Genoscope - CEA"/>
            <person name="William W."/>
        </authorList>
    </citation>
    <scope>NUCLEOTIDE SEQUENCE</scope>
    <source>
        <strain evidence="1">CR-1</strain>
    </source>
</reference>
<dbReference type="AlphaFoldDB" id="A0A484HIW1"/>
<gene>
    <name evidence="1" type="ORF">EPICR_10288</name>
</gene>
<evidence type="ECO:0000313" key="1">
    <source>
        <dbReference type="EMBL" id="VEN72789.1"/>
    </source>
</evidence>
<name>A0A484HIW1_9BACT</name>
<organism evidence="1">
    <name type="scientific">uncultured Desulfobacteraceae bacterium</name>
    <dbReference type="NCBI Taxonomy" id="218296"/>
    <lineage>
        <taxon>Bacteria</taxon>
        <taxon>Pseudomonadati</taxon>
        <taxon>Thermodesulfobacteriota</taxon>
        <taxon>Desulfobacteria</taxon>
        <taxon>Desulfobacterales</taxon>
        <taxon>Desulfobacteraceae</taxon>
        <taxon>environmental samples</taxon>
    </lineage>
</organism>